<dbReference type="GO" id="GO:0005794">
    <property type="term" value="C:Golgi apparatus"/>
    <property type="evidence" value="ECO:0007669"/>
    <property type="project" value="TreeGrafter"/>
</dbReference>
<proteinExistence type="inferred from homology"/>
<accession>A0A1D2MQ25</accession>
<dbReference type="GO" id="GO:0004307">
    <property type="term" value="F:ethanolaminephosphotransferase activity"/>
    <property type="evidence" value="ECO:0007669"/>
    <property type="project" value="TreeGrafter"/>
</dbReference>
<dbReference type="GO" id="GO:0005789">
    <property type="term" value="C:endoplasmic reticulum membrane"/>
    <property type="evidence" value="ECO:0007669"/>
    <property type="project" value="TreeGrafter"/>
</dbReference>
<feature type="transmembrane region" description="Helical" evidence="17">
    <location>
        <begin position="263"/>
        <end position="282"/>
    </location>
</feature>
<keyword evidence="7" id="KW-0443">Lipid metabolism</keyword>
<dbReference type="EC" id="2.7.8.2" evidence="13"/>
<comment type="similarity">
    <text evidence="2 15">Belongs to the CDP-alcohol phosphatidyltransferase class-I family.</text>
</comment>
<dbReference type="OrthoDB" id="196717at2759"/>
<dbReference type="Proteomes" id="UP000094527">
    <property type="component" value="Unassembled WGS sequence"/>
</dbReference>
<dbReference type="AlphaFoldDB" id="A0A1D2MQ25"/>
<gene>
    <name evidence="18" type="ORF">Ocin01_11679</name>
</gene>
<feature type="transmembrane region" description="Helical" evidence="17">
    <location>
        <begin position="134"/>
        <end position="152"/>
    </location>
</feature>
<dbReference type="FunFam" id="1.20.120.1760:FF:000002">
    <property type="entry name" value="Choline/ethanolamine phosphotransferase 1"/>
    <property type="match status" value="1"/>
</dbReference>
<dbReference type="EMBL" id="LJIJ01000723">
    <property type="protein sequence ID" value="ODM95002.1"/>
    <property type="molecule type" value="Genomic_DNA"/>
</dbReference>
<comment type="caution">
    <text evidence="18">The sequence shown here is derived from an EMBL/GenBank/DDBJ whole genome shotgun (WGS) entry which is preliminary data.</text>
</comment>
<evidence type="ECO:0000256" key="11">
    <source>
        <dbReference type="ARBA" id="ARBA00036890"/>
    </source>
</evidence>
<evidence type="ECO:0000256" key="2">
    <source>
        <dbReference type="ARBA" id="ARBA00010441"/>
    </source>
</evidence>
<evidence type="ECO:0000256" key="9">
    <source>
        <dbReference type="ARBA" id="ARBA00036100"/>
    </source>
</evidence>
<dbReference type="Gene3D" id="1.20.120.1760">
    <property type="match status" value="1"/>
</dbReference>
<keyword evidence="3 15" id="KW-0808">Transferase</keyword>
<dbReference type="InterPro" id="IPR048254">
    <property type="entry name" value="CDP_ALCOHOL_P_TRANSF_CS"/>
</dbReference>
<feature type="region of interest" description="Disordered" evidence="16">
    <location>
        <begin position="456"/>
        <end position="482"/>
    </location>
</feature>
<comment type="catalytic activity">
    <reaction evidence="11">
        <text>1-hexadecanoyl-2-(9Z-octadecenoyl)-sn-glycerol + CDP-choline = 1-hexadecanoyl-2-(9Z-octadecenoyl)-sn-glycero-3-phosphocholine + CMP + H(+)</text>
        <dbReference type="Rhea" id="RHEA:54244"/>
        <dbReference type="ChEBI" id="CHEBI:15378"/>
        <dbReference type="ChEBI" id="CHEBI:58779"/>
        <dbReference type="ChEBI" id="CHEBI:60377"/>
        <dbReference type="ChEBI" id="CHEBI:73001"/>
        <dbReference type="ChEBI" id="CHEBI:75466"/>
    </reaction>
    <physiologicalReaction direction="left-to-right" evidence="11">
        <dbReference type="Rhea" id="RHEA:54245"/>
    </physiologicalReaction>
</comment>
<dbReference type="GO" id="GO:0004142">
    <property type="term" value="F:diacylglycerol cholinephosphotransferase activity"/>
    <property type="evidence" value="ECO:0007669"/>
    <property type="project" value="UniProtKB-EC"/>
</dbReference>
<evidence type="ECO:0000313" key="19">
    <source>
        <dbReference type="Proteomes" id="UP000094527"/>
    </source>
</evidence>
<dbReference type="PANTHER" id="PTHR10414">
    <property type="entry name" value="ETHANOLAMINEPHOSPHOTRANSFERASE"/>
    <property type="match status" value="1"/>
</dbReference>
<keyword evidence="6 17" id="KW-0472">Membrane</keyword>
<name>A0A1D2MQ25_ORCCI</name>
<evidence type="ECO:0000313" key="18">
    <source>
        <dbReference type="EMBL" id="ODM95002.1"/>
    </source>
</evidence>
<dbReference type="InterPro" id="IPR000462">
    <property type="entry name" value="CDP-OH_P_trans"/>
</dbReference>
<evidence type="ECO:0000256" key="17">
    <source>
        <dbReference type="SAM" id="Phobius"/>
    </source>
</evidence>
<keyword evidence="7" id="KW-0594">Phospholipid biosynthesis</keyword>
<feature type="transmembrane region" description="Helical" evidence="17">
    <location>
        <begin position="311"/>
        <end position="330"/>
    </location>
</feature>
<keyword evidence="19" id="KW-1185">Reference proteome</keyword>
<comment type="catalytic activity">
    <reaction evidence="9">
        <text>1-hexadecanoyl-2-(4Z,7Z,10Z,13Z,16Z,19Z-docosahexaenoyl)-sn-glycerol + CDP-choline = 1-hexadecanoyl-2-(4Z,7Z,10Z,13Z,16Z,19Z-docosahexaenoyl)-sn-glycero-3-phosphocholine + CMP + H(+)</text>
        <dbReference type="Rhea" id="RHEA:54332"/>
        <dbReference type="ChEBI" id="CHEBI:15378"/>
        <dbReference type="ChEBI" id="CHEBI:58779"/>
        <dbReference type="ChEBI" id="CHEBI:60377"/>
        <dbReference type="ChEBI" id="CHEBI:74963"/>
        <dbReference type="ChEBI" id="CHEBI:82949"/>
    </reaction>
    <physiologicalReaction direction="left-to-right" evidence="9">
        <dbReference type="Rhea" id="RHEA:54333"/>
    </physiologicalReaction>
</comment>
<feature type="non-terminal residue" evidence="18">
    <location>
        <position position="510"/>
    </location>
</feature>
<dbReference type="InterPro" id="IPR014472">
    <property type="entry name" value="CHOPT"/>
</dbReference>
<evidence type="ECO:0000256" key="16">
    <source>
        <dbReference type="SAM" id="MobiDB-lite"/>
    </source>
</evidence>
<evidence type="ECO:0000256" key="1">
    <source>
        <dbReference type="ARBA" id="ARBA00004141"/>
    </source>
</evidence>
<protein>
    <recommendedName>
        <fullName evidence="13">diacylglycerol cholinephosphotransferase</fullName>
        <ecNumber evidence="13">2.7.8.2</ecNumber>
    </recommendedName>
</protein>
<evidence type="ECO:0000256" key="8">
    <source>
        <dbReference type="ARBA" id="ARBA00023264"/>
    </source>
</evidence>
<comment type="subcellular location">
    <subcellularLocation>
        <location evidence="1">Membrane</location>
        <topology evidence="1">Multi-pass membrane protein</topology>
    </subcellularLocation>
</comment>
<evidence type="ECO:0000256" key="10">
    <source>
        <dbReference type="ARBA" id="ARBA00036651"/>
    </source>
</evidence>
<evidence type="ECO:0000256" key="7">
    <source>
        <dbReference type="ARBA" id="ARBA00023209"/>
    </source>
</evidence>
<evidence type="ECO:0000256" key="5">
    <source>
        <dbReference type="ARBA" id="ARBA00022989"/>
    </source>
</evidence>
<evidence type="ECO:0000256" key="15">
    <source>
        <dbReference type="RuleBase" id="RU003750"/>
    </source>
</evidence>
<dbReference type="STRING" id="48709.A0A1D2MQ25"/>
<evidence type="ECO:0000256" key="6">
    <source>
        <dbReference type="ARBA" id="ARBA00023136"/>
    </source>
</evidence>
<evidence type="ECO:0000256" key="13">
    <source>
        <dbReference type="ARBA" id="ARBA00038987"/>
    </source>
</evidence>
<keyword evidence="8" id="KW-1208">Phospholipid metabolism</keyword>
<evidence type="ECO:0000256" key="4">
    <source>
        <dbReference type="ARBA" id="ARBA00022692"/>
    </source>
</evidence>
<comment type="pathway">
    <text evidence="12">Phospholipid metabolism; phosphatidylcholine biosynthesis; phosphatidylcholine from phosphocholine: step 2/2.</text>
</comment>
<keyword evidence="5 17" id="KW-1133">Transmembrane helix</keyword>
<evidence type="ECO:0000256" key="3">
    <source>
        <dbReference type="ARBA" id="ARBA00022679"/>
    </source>
</evidence>
<feature type="compositionally biased region" description="Polar residues" evidence="16">
    <location>
        <begin position="470"/>
        <end position="482"/>
    </location>
</feature>
<keyword evidence="7" id="KW-0444">Lipid biosynthesis</keyword>
<feature type="transmembrane region" description="Helical" evidence="17">
    <location>
        <begin position="201"/>
        <end position="219"/>
    </location>
</feature>
<dbReference type="Pfam" id="PF01066">
    <property type="entry name" value="CDP-OH_P_transf"/>
    <property type="match status" value="1"/>
</dbReference>
<sequence length="510" mass="56863">MILTAGDDGSVLDSRLEREEQTETVIRGVQFLFSSYFTSPGKYSSFWRRRVRKMFLQKKNPILTHNQLRKLKEHKYSASSASLFDPVLQHWWNWLVKQVPLWLAPNLITILGLIVNILTSLILIYYSPDCQQEVPGWACYMCALGLFVYQSLDAIDGKQARRTNSSSPLGELFDHGCDSISTVFVSLAVCVSVQLGSAPKLMFLQCFCAITLFYCAHWQTYVSGTLRFGFIDVTEAQMGIIIVHMVSGYFGCSFWTKSEVFHLPVAALPTLLALPLAIWSLMKTLKVIFTGGVGKNGSTVALFSDTNVPRYLLYAAVAMSGALRALVWDFQTILYKGAGKNGSSIACALTCNSIQPLLTSTNGVTDEDGLRLTSCDVAHMTKSEMDYLDSSLLGPFVMFVNQYFNTPLPEDILLFLSLLWVCVDLWLYCSRVCIEICDSMDIHLFRILPPSTSSASASTQKAGKAPVPVINSQSSRPIRTSSRKYGNMDEDAVCYYIVLSSVMINDKKER</sequence>
<comment type="catalytic activity">
    <reaction evidence="14">
        <text>CDP-choline + a 1,2-diacyl-sn-glycerol = a 1,2-diacyl-sn-glycero-3-phosphocholine + CMP + H(+)</text>
        <dbReference type="Rhea" id="RHEA:32939"/>
        <dbReference type="ChEBI" id="CHEBI:15378"/>
        <dbReference type="ChEBI" id="CHEBI:17815"/>
        <dbReference type="ChEBI" id="CHEBI:57643"/>
        <dbReference type="ChEBI" id="CHEBI:58779"/>
        <dbReference type="ChEBI" id="CHEBI:60377"/>
        <dbReference type="EC" id="2.7.8.2"/>
    </reaction>
    <physiologicalReaction direction="left-to-right" evidence="14">
        <dbReference type="Rhea" id="RHEA:32940"/>
    </physiologicalReaction>
</comment>
<organism evidence="18 19">
    <name type="scientific">Orchesella cincta</name>
    <name type="common">Springtail</name>
    <name type="synonym">Podura cincta</name>
    <dbReference type="NCBI Taxonomy" id="48709"/>
    <lineage>
        <taxon>Eukaryota</taxon>
        <taxon>Metazoa</taxon>
        <taxon>Ecdysozoa</taxon>
        <taxon>Arthropoda</taxon>
        <taxon>Hexapoda</taxon>
        <taxon>Collembola</taxon>
        <taxon>Entomobryomorpha</taxon>
        <taxon>Entomobryoidea</taxon>
        <taxon>Orchesellidae</taxon>
        <taxon>Orchesellinae</taxon>
        <taxon>Orchesella</taxon>
    </lineage>
</organism>
<feature type="transmembrane region" description="Helical" evidence="17">
    <location>
        <begin position="107"/>
        <end position="128"/>
    </location>
</feature>
<dbReference type="PROSITE" id="PS00379">
    <property type="entry name" value="CDP_ALCOHOL_P_TRANSF"/>
    <property type="match status" value="1"/>
</dbReference>
<dbReference type="GO" id="GO:0006646">
    <property type="term" value="P:phosphatidylethanolamine biosynthetic process"/>
    <property type="evidence" value="ECO:0007669"/>
    <property type="project" value="TreeGrafter"/>
</dbReference>
<feature type="transmembrane region" description="Helical" evidence="17">
    <location>
        <begin position="239"/>
        <end position="256"/>
    </location>
</feature>
<evidence type="ECO:0000256" key="14">
    <source>
        <dbReference type="ARBA" id="ARBA00048570"/>
    </source>
</evidence>
<dbReference type="OMA" id="GMWMYST"/>
<reference evidence="18 19" key="1">
    <citation type="journal article" date="2016" name="Genome Biol. Evol.">
        <title>Gene Family Evolution Reflects Adaptation to Soil Environmental Stressors in the Genome of the Collembolan Orchesella cincta.</title>
        <authorList>
            <person name="Faddeeva-Vakhrusheva A."/>
            <person name="Derks M.F."/>
            <person name="Anvar S.Y."/>
            <person name="Agamennone V."/>
            <person name="Suring W."/>
            <person name="Smit S."/>
            <person name="van Straalen N.M."/>
            <person name="Roelofs D."/>
        </authorList>
    </citation>
    <scope>NUCLEOTIDE SEQUENCE [LARGE SCALE GENOMIC DNA]</scope>
    <source>
        <tissue evidence="18">Mixed pool</tissue>
    </source>
</reference>
<comment type="catalytic activity">
    <reaction evidence="10">
        <text>1,2-dioctanoyl-sn-glycerol + CDP-choline = 1,2-dioctanoyl-sn-glycero-3-phosphocholine + CMP + H(+)</text>
        <dbReference type="Rhea" id="RHEA:54232"/>
        <dbReference type="ChEBI" id="CHEBI:15378"/>
        <dbReference type="ChEBI" id="CHEBI:58779"/>
        <dbReference type="ChEBI" id="CHEBI:60377"/>
        <dbReference type="ChEBI" id="CHEBI:76979"/>
        <dbReference type="ChEBI" id="CHEBI:78228"/>
    </reaction>
    <physiologicalReaction direction="left-to-right" evidence="10">
        <dbReference type="Rhea" id="RHEA:54233"/>
    </physiologicalReaction>
</comment>
<keyword evidence="4 17" id="KW-0812">Transmembrane</keyword>
<dbReference type="InterPro" id="IPR043130">
    <property type="entry name" value="CDP-OH_PTrfase_TM_dom"/>
</dbReference>
<evidence type="ECO:0000256" key="12">
    <source>
        <dbReference type="ARBA" id="ARBA00037890"/>
    </source>
</evidence>
<dbReference type="PANTHER" id="PTHR10414:SF37">
    <property type="entry name" value="BB IN A BOXCAR, ISOFORM C"/>
    <property type="match status" value="1"/>
</dbReference>